<gene>
    <name evidence="2" type="ORF">OPV22_009024</name>
</gene>
<feature type="transmembrane region" description="Helical" evidence="1">
    <location>
        <begin position="33"/>
        <end position="54"/>
    </location>
</feature>
<reference evidence="2 3" key="1">
    <citation type="submission" date="2022-12" db="EMBL/GenBank/DDBJ databases">
        <title>Chromosome-scale assembly of the Ensete ventricosum genome.</title>
        <authorList>
            <person name="Dussert Y."/>
            <person name="Stocks J."/>
            <person name="Wendawek A."/>
            <person name="Woldeyes F."/>
            <person name="Nichols R.A."/>
            <person name="Borrell J.S."/>
        </authorList>
    </citation>
    <scope>NUCLEOTIDE SEQUENCE [LARGE SCALE GENOMIC DNA]</scope>
    <source>
        <strain evidence="3">cv. Maze</strain>
        <tissue evidence="2">Seeds</tissue>
    </source>
</reference>
<organism evidence="2 3">
    <name type="scientific">Ensete ventricosum</name>
    <name type="common">Abyssinian banana</name>
    <name type="synonym">Musa ensete</name>
    <dbReference type="NCBI Taxonomy" id="4639"/>
    <lineage>
        <taxon>Eukaryota</taxon>
        <taxon>Viridiplantae</taxon>
        <taxon>Streptophyta</taxon>
        <taxon>Embryophyta</taxon>
        <taxon>Tracheophyta</taxon>
        <taxon>Spermatophyta</taxon>
        <taxon>Magnoliopsida</taxon>
        <taxon>Liliopsida</taxon>
        <taxon>Zingiberales</taxon>
        <taxon>Musaceae</taxon>
        <taxon>Ensete</taxon>
    </lineage>
</organism>
<keyword evidence="1" id="KW-0472">Membrane</keyword>
<proteinExistence type="predicted"/>
<comment type="caution">
    <text evidence="2">The sequence shown here is derived from an EMBL/GenBank/DDBJ whole genome shotgun (WGS) entry which is preliminary data.</text>
</comment>
<evidence type="ECO:0000313" key="3">
    <source>
        <dbReference type="Proteomes" id="UP001222027"/>
    </source>
</evidence>
<dbReference type="Proteomes" id="UP001222027">
    <property type="component" value="Unassembled WGS sequence"/>
</dbReference>
<sequence>MSMVPMDVILELDDDFFCFNHTEAEARRGGSSFCGFPVLLIAFLAVLGDLHPLLGGKGGNLPLEDALFPSPKREV</sequence>
<protein>
    <submittedName>
        <fullName evidence="2">Uncharacterized protein</fullName>
    </submittedName>
</protein>
<keyword evidence="1" id="KW-1133">Transmembrane helix</keyword>
<dbReference type="AlphaFoldDB" id="A0AAV8RCE7"/>
<evidence type="ECO:0000256" key="1">
    <source>
        <dbReference type="SAM" id="Phobius"/>
    </source>
</evidence>
<dbReference type="EMBL" id="JAQQAF010000003">
    <property type="protein sequence ID" value="KAJ8498472.1"/>
    <property type="molecule type" value="Genomic_DNA"/>
</dbReference>
<evidence type="ECO:0000313" key="2">
    <source>
        <dbReference type="EMBL" id="KAJ8498472.1"/>
    </source>
</evidence>
<accession>A0AAV8RCE7</accession>
<name>A0AAV8RCE7_ENSVE</name>
<keyword evidence="3" id="KW-1185">Reference proteome</keyword>
<keyword evidence="1" id="KW-0812">Transmembrane</keyword>